<evidence type="ECO:0000256" key="1">
    <source>
        <dbReference type="SAM" id="MobiDB-lite"/>
    </source>
</evidence>
<reference evidence="2 3" key="1">
    <citation type="submission" date="2014-02" db="EMBL/GenBank/DDBJ databases">
        <title>The small core and large imbalanced accessory genome model reveals a collaborative survival strategy of Sorangium cellulosum strains in nature.</title>
        <authorList>
            <person name="Han K."/>
            <person name="Peng R."/>
            <person name="Blom J."/>
            <person name="Li Y.-Z."/>
        </authorList>
    </citation>
    <scope>NUCLEOTIDE SEQUENCE [LARGE SCALE GENOMIC DNA]</scope>
    <source>
        <strain evidence="2 3">So0007-03</strain>
    </source>
</reference>
<name>A0A150TGB8_SORCE</name>
<organism evidence="2 3">
    <name type="scientific">Sorangium cellulosum</name>
    <name type="common">Polyangium cellulosum</name>
    <dbReference type="NCBI Taxonomy" id="56"/>
    <lineage>
        <taxon>Bacteria</taxon>
        <taxon>Pseudomonadati</taxon>
        <taxon>Myxococcota</taxon>
        <taxon>Polyangia</taxon>
        <taxon>Polyangiales</taxon>
        <taxon>Polyangiaceae</taxon>
        <taxon>Sorangium</taxon>
    </lineage>
</organism>
<gene>
    <name evidence="2" type="ORF">BE21_50125</name>
</gene>
<protein>
    <submittedName>
        <fullName evidence="2">Uncharacterized protein</fullName>
    </submittedName>
</protein>
<feature type="region of interest" description="Disordered" evidence="1">
    <location>
        <begin position="154"/>
        <end position="193"/>
    </location>
</feature>
<dbReference type="Proteomes" id="UP000075502">
    <property type="component" value="Unassembled WGS sequence"/>
</dbReference>
<comment type="caution">
    <text evidence="2">The sequence shown here is derived from an EMBL/GenBank/DDBJ whole genome shotgun (WGS) entry which is preliminary data.</text>
</comment>
<proteinExistence type="predicted"/>
<feature type="region of interest" description="Disordered" evidence="1">
    <location>
        <begin position="59"/>
        <end position="96"/>
    </location>
</feature>
<sequence length="193" mass="21746">MTRALDGRQERRHAFGIGHVDRRHGDPRALRLQRLDRRNARAHLWRLISAPFLAVGQSVPADQHEVPRPALHQPPRNEEAKGAQPTRHQVTPLRRQRHRRCVSLRWGGHEPRCAPAPLAECQLILGVRRKQLGHQGLDLRRALLRIQVHEPAPGAGMLQRRDPAHTPQRRLTGGSVRLAAHRAGPSGHDPEPG</sequence>
<evidence type="ECO:0000313" key="2">
    <source>
        <dbReference type="EMBL" id="KYG03749.1"/>
    </source>
</evidence>
<dbReference type="EMBL" id="JEME01002600">
    <property type="protein sequence ID" value="KYG03749.1"/>
    <property type="molecule type" value="Genomic_DNA"/>
</dbReference>
<dbReference type="AlphaFoldDB" id="A0A150TGB8"/>
<evidence type="ECO:0000313" key="3">
    <source>
        <dbReference type="Proteomes" id="UP000075502"/>
    </source>
</evidence>
<accession>A0A150TGB8</accession>